<evidence type="ECO:0000256" key="1">
    <source>
        <dbReference type="ARBA" id="ARBA00006484"/>
    </source>
</evidence>
<dbReference type="Gene3D" id="3.40.50.720">
    <property type="entry name" value="NAD(P)-binding Rossmann-like Domain"/>
    <property type="match status" value="1"/>
</dbReference>
<dbReference type="EMBL" id="CVMT01000006">
    <property type="protein sequence ID" value="CRG89437.1"/>
    <property type="molecule type" value="Genomic_DNA"/>
</dbReference>
<dbReference type="InterPro" id="IPR002347">
    <property type="entry name" value="SDR_fam"/>
</dbReference>
<keyword evidence="2" id="KW-0521">NADP</keyword>
<dbReference type="PANTHER" id="PTHR24320:SF272">
    <property type="entry name" value="NAD(P)-BINDING ROSSMANN-FOLD SUPERFAMILY PROTEIN"/>
    <property type="match status" value="1"/>
</dbReference>
<dbReference type="AlphaFoldDB" id="A0A0U1M1J5"/>
<dbReference type="OrthoDB" id="191139at2759"/>
<dbReference type="STRING" id="28573.A0A0U1M1J5"/>
<name>A0A0U1M1J5_TALIS</name>
<keyword evidence="3" id="KW-0560">Oxidoreductase</keyword>
<dbReference type="Pfam" id="PF00106">
    <property type="entry name" value="adh_short"/>
    <property type="match status" value="1"/>
</dbReference>
<proteinExistence type="inferred from homology"/>
<evidence type="ECO:0008006" key="6">
    <source>
        <dbReference type="Google" id="ProtNLM"/>
    </source>
</evidence>
<dbReference type="PANTHER" id="PTHR24320">
    <property type="entry name" value="RETINOL DEHYDROGENASE"/>
    <property type="match status" value="1"/>
</dbReference>
<evidence type="ECO:0000313" key="5">
    <source>
        <dbReference type="Proteomes" id="UP000054383"/>
    </source>
</evidence>
<gene>
    <name evidence="4" type="ORF">PISL3812_06473</name>
</gene>
<reference evidence="4 5" key="1">
    <citation type="submission" date="2015-04" db="EMBL/GenBank/DDBJ databases">
        <authorList>
            <person name="Syromyatnikov M.Y."/>
            <person name="Popov V.N."/>
        </authorList>
    </citation>
    <scope>NUCLEOTIDE SEQUENCE [LARGE SCALE GENOMIC DNA]</scope>
    <source>
        <strain evidence="4">WF-38-12</strain>
    </source>
</reference>
<dbReference type="PRINTS" id="PR00081">
    <property type="entry name" value="GDHRDH"/>
</dbReference>
<evidence type="ECO:0000256" key="3">
    <source>
        <dbReference type="ARBA" id="ARBA00023002"/>
    </source>
</evidence>
<dbReference type="GO" id="GO:0016491">
    <property type="term" value="F:oxidoreductase activity"/>
    <property type="evidence" value="ECO:0007669"/>
    <property type="project" value="UniProtKB-KW"/>
</dbReference>
<evidence type="ECO:0000313" key="4">
    <source>
        <dbReference type="EMBL" id="CRG89437.1"/>
    </source>
</evidence>
<dbReference type="SUPFAM" id="SSF51735">
    <property type="entry name" value="NAD(P)-binding Rossmann-fold domains"/>
    <property type="match status" value="1"/>
</dbReference>
<dbReference type="InterPro" id="IPR036291">
    <property type="entry name" value="NAD(P)-bd_dom_sf"/>
</dbReference>
<comment type="similarity">
    <text evidence="1">Belongs to the short-chain dehydrogenases/reductases (SDR) family.</text>
</comment>
<sequence length="339" mass="36769">MAYLAPYAADHEDTNGAGDARPSALKIVRDEKLDGALAGKIFLITGGTNGIGVETARAIHVTGADVYVTGQNRERGEETVKTITSDGKPGKVVFLEMSLDSLQSVRDAAKKFLELTGGKVNVLITNAGIRGWPQGKTKDGFEHHFGINHLGHFALFHELKDALIASSTPAFNSRAVVLSAQGHRQTQIRFDDYNFDKRPEEYDGILAYGHSKLANIYMATEIERRFAAQGLHATAVNPGLIMGTGLNSKVPPEQLAVVWTMPEIRKALKSAAQGAATTVWAATAKAWEGTGGKFLENVQESQPFDETKGQMSLGYAKHAYDQDAAKRLWEESLKMVGLE</sequence>
<dbReference type="OMA" id="NIYMALE"/>
<protein>
    <recommendedName>
        <fullName evidence="6">WW domain-containing oxidoreductase</fullName>
    </recommendedName>
</protein>
<organism evidence="4 5">
    <name type="scientific">Talaromyces islandicus</name>
    <name type="common">Penicillium islandicum</name>
    <dbReference type="NCBI Taxonomy" id="28573"/>
    <lineage>
        <taxon>Eukaryota</taxon>
        <taxon>Fungi</taxon>
        <taxon>Dikarya</taxon>
        <taxon>Ascomycota</taxon>
        <taxon>Pezizomycotina</taxon>
        <taxon>Eurotiomycetes</taxon>
        <taxon>Eurotiomycetidae</taxon>
        <taxon>Eurotiales</taxon>
        <taxon>Trichocomaceae</taxon>
        <taxon>Talaromyces</taxon>
        <taxon>Talaromyces sect. Islandici</taxon>
    </lineage>
</organism>
<dbReference type="Proteomes" id="UP000054383">
    <property type="component" value="Unassembled WGS sequence"/>
</dbReference>
<accession>A0A0U1M1J5</accession>
<keyword evidence="5" id="KW-1185">Reference proteome</keyword>
<evidence type="ECO:0000256" key="2">
    <source>
        <dbReference type="ARBA" id="ARBA00022857"/>
    </source>
</evidence>